<dbReference type="AlphaFoldDB" id="A0A0U9HL47"/>
<keyword evidence="3" id="KW-1185">Reference proteome</keyword>
<dbReference type="RefSeq" id="WP_059031600.1">
    <property type="nucleotide sequence ID" value="NZ_DF976999.1"/>
</dbReference>
<evidence type="ECO:0000259" key="1">
    <source>
        <dbReference type="PROSITE" id="PS51154"/>
    </source>
</evidence>
<dbReference type="EMBL" id="DF976999">
    <property type="protein sequence ID" value="GAQ24545.1"/>
    <property type="molecule type" value="Genomic_DNA"/>
</dbReference>
<protein>
    <submittedName>
        <fullName evidence="2">O-acetyl-ADP-ribose deacetylase</fullName>
    </submittedName>
</protein>
<dbReference type="CDD" id="cd02908">
    <property type="entry name" value="Macro_OAADPr_deacetylase"/>
    <property type="match status" value="1"/>
</dbReference>
<accession>A0A0U9HL47</accession>
<dbReference type="SUPFAM" id="SSF52949">
    <property type="entry name" value="Macro domain-like"/>
    <property type="match status" value="1"/>
</dbReference>
<organism evidence="2">
    <name type="scientific">Tepidanaerobacter syntrophicus</name>
    <dbReference type="NCBI Taxonomy" id="224999"/>
    <lineage>
        <taxon>Bacteria</taxon>
        <taxon>Bacillati</taxon>
        <taxon>Bacillota</taxon>
        <taxon>Clostridia</taxon>
        <taxon>Thermosediminibacterales</taxon>
        <taxon>Tepidanaerobacteraceae</taxon>
        <taxon>Tepidanaerobacter</taxon>
    </lineage>
</organism>
<dbReference type="InterPro" id="IPR002589">
    <property type="entry name" value="Macro_dom"/>
</dbReference>
<gene>
    <name evidence="2" type="ORF">TSYNT_5392</name>
</gene>
<evidence type="ECO:0000313" key="2">
    <source>
        <dbReference type="EMBL" id="GAQ24545.1"/>
    </source>
</evidence>
<reference evidence="2" key="1">
    <citation type="journal article" date="2016" name="Genome Announc.">
        <title>Draft Genome Sequence of the Syntrophic Lactate-Degrading Bacterium Tepidanaerobacter syntrophicus JLT.</title>
        <authorList>
            <person name="Matsuura N."/>
            <person name="Ohashi A."/>
            <person name="Tourlousse D.M."/>
            <person name="Sekiguchi Y."/>
        </authorList>
    </citation>
    <scope>NUCLEOTIDE SEQUENCE [LARGE SCALE GENOMIC DNA]</scope>
    <source>
        <strain evidence="2">JL</strain>
    </source>
</reference>
<feature type="domain" description="Macro" evidence="1">
    <location>
        <begin position="1"/>
        <end position="170"/>
    </location>
</feature>
<proteinExistence type="predicted"/>
<dbReference type="NCBIfam" id="NF001664">
    <property type="entry name" value="PRK00431.1-6"/>
    <property type="match status" value="1"/>
</dbReference>
<dbReference type="OrthoDB" id="6194521at2"/>
<dbReference type="Gene3D" id="3.40.220.10">
    <property type="entry name" value="Leucine Aminopeptidase, subunit E, domain 1"/>
    <property type="match status" value="1"/>
</dbReference>
<dbReference type="PANTHER" id="PTHR11106">
    <property type="entry name" value="GANGLIOSIDE INDUCED DIFFERENTIATION ASSOCIATED PROTEIN 2-RELATED"/>
    <property type="match status" value="1"/>
</dbReference>
<dbReference type="PANTHER" id="PTHR11106:SF27">
    <property type="entry name" value="MACRO DOMAIN-CONTAINING PROTEIN"/>
    <property type="match status" value="1"/>
</dbReference>
<dbReference type="STRING" id="224999.GCA_001485475_00544"/>
<dbReference type="GO" id="GO:0019213">
    <property type="term" value="F:deacetylase activity"/>
    <property type="evidence" value="ECO:0007669"/>
    <property type="project" value="TreeGrafter"/>
</dbReference>
<dbReference type="Proteomes" id="UP000062160">
    <property type="component" value="Unassembled WGS sequence"/>
</dbReference>
<name>A0A0U9HL47_9FIRM</name>
<dbReference type="PROSITE" id="PS51154">
    <property type="entry name" value="MACRO"/>
    <property type="match status" value="1"/>
</dbReference>
<dbReference type="InterPro" id="IPR043472">
    <property type="entry name" value="Macro_dom-like"/>
</dbReference>
<sequence length="175" mass="18845">MDRIEIVQGDITKMETDAIVNAANNTLLGGGGVDGAIHRAAGPGLLEECRKLGGCETGGAKITKGYNLPAKYVIHTVGPVWHGGVTGEDELLASCYKNSLKLAVEHGIKTIAFPSISTGAYRFPVDRAARIAVREIVNFLKNDGNIEKVYIVCFDKRTREAYEKALEEIEKGGII</sequence>
<dbReference type="SMART" id="SM00506">
    <property type="entry name" value="A1pp"/>
    <property type="match status" value="1"/>
</dbReference>
<dbReference type="Pfam" id="PF01661">
    <property type="entry name" value="Macro"/>
    <property type="match status" value="1"/>
</dbReference>
<evidence type="ECO:0000313" key="3">
    <source>
        <dbReference type="Proteomes" id="UP000062160"/>
    </source>
</evidence>